<evidence type="ECO:0000313" key="1">
    <source>
        <dbReference type="EMBL" id="KAI8563760.1"/>
    </source>
</evidence>
<organism evidence="1 2">
    <name type="scientific">Rhododendron molle</name>
    <name type="common">Chinese azalea</name>
    <name type="synonym">Azalea mollis</name>
    <dbReference type="NCBI Taxonomy" id="49168"/>
    <lineage>
        <taxon>Eukaryota</taxon>
        <taxon>Viridiplantae</taxon>
        <taxon>Streptophyta</taxon>
        <taxon>Embryophyta</taxon>
        <taxon>Tracheophyta</taxon>
        <taxon>Spermatophyta</taxon>
        <taxon>Magnoliopsida</taxon>
        <taxon>eudicotyledons</taxon>
        <taxon>Gunneridae</taxon>
        <taxon>Pentapetalae</taxon>
        <taxon>asterids</taxon>
        <taxon>Ericales</taxon>
        <taxon>Ericaceae</taxon>
        <taxon>Ericoideae</taxon>
        <taxon>Rhodoreae</taxon>
        <taxon>Rhododendron</taxon>
    </lineage>
</organism>
<name>A0ACC0PE99_RHOML</name>
<gene>
    <name evidence="1" type="ORF">RHMOL_Rhmol03G0134100</name>
</gene>
<dbReference type="Proteomes" id="UP001062846">
    <property type="component" value="Chromosome 3"/>
</dbReference>
<keyword evidence="2" id="KW-1185">Reference proteome</keyword>
<accession>A0ACC0PE99</accession>
<evidence type="ECO:0000313" key="2">
    <source>
        <dbReference type="Proteomes" id="UP001062846"/>
    </source>
</evidence>
<reference evidence="1" key="1">
    <citation type="submission" date="2022-02" db="EMBL/GenBank/DDBJ databases">
        <title>Plant Genome Project.</title>
        <authorList>
            <person name="Zhang R.-G."/>
        </authorList>
    </citation>
    <scope>NUCLEOTIDE SEQUENCE</scope>
    <source>
        <strain evidence="1">AT1</strain>
    </source>
</reference>
<proteinExistence type="predicted"/>
<comment type="caution">
    <text evidence="1">The sequence shown here is derived from an EMBL/GenBank/DDBJ whole genome shotgun (WGS) entry which is preliminary data.</text>
</comment>
<sequence>MLTNPPMADHGGNEGEGEVVDQPGDRGETMAVETVEEQEAEAVVNRSVETPRGGDGIQDREQEAAGGEESRAVEAEPGARDQAGAVGSSSEPKGSGMVAEGPPMVDRGSGGAEGNGAVGDNTEPSQTPPRDSAKGAVVEEEHVEEERMEKEQTTEAATVEIREEDIAFRPPATAATSSRHVPITFDDIVEHTPDEILAKLLEDNPTIGEYVLKAKEDRARVI</sequence>
<dbReference type="EMBL" id="CM046390">
    <property type="protein sequence ID" value="KAI8563760.1"/>
    <property type="molecule type" value="Genomic_DNA"/>
</dbReference>
<protein>
    <submittedName>
        <fullName evidence="1">Uncharacterized protein</fullName>
    </submittedName>
</protein>